<feature type="non-terminal residue" evidence="2">
    <location>
        <position position="603"/>
    </location>
</feature>
<feature type="region of interest" description="Disordered" evidence="1">
    <location>
        <begin position="513"/>
        <end position="539"/>
    </location>
</feature>
<evidence type="ECO:0000313" key="3">
    <source>
        <dbReference type="Proteomes" id="UP000051952"/>
    </source>
</evidence>
<feature type="compositionally biased region" description="Polar residues" evidence="1">
    <location>
        <begin position="119"/>
        <end position="130"/>
    </location>
</feature>
<accession>A0A0S4KJR5</accession>
<sequence>MELTSSSNLHVLSVSSPTTECATVVGPISAGHARHVGSGRRTRVPLTVPTESSPLVITAPPTTPILSPSSGMVGSKSCSHLSYSSSGSSCWVGSQPSALSSSVNDLTIVPTQHGGDLTSGDSATNSSSPGQGIRKSLPRPASAPLIKDVGEPLGSGAQAVVCRATLSSFKERVALVMGKQPIPDATMQVLYLLAARRPKHVVAVLHPDVTAAVAPNKCSDRSVDCDKSSAHVFPSECNFDGSGHHGEERECSVAIQECTCSLTDILTKKRYACTKKGFADAVRHLVSHAEAEDERPGLHDCDEGVGKVTQAQTAPSFMFSEATDMPSAPSTVEGVFPAGEQMTPLTNAMSSECCSNIAADDCLADILSPSNNSCAPPHGLDLQNDRLVSEAFLAGLARHILIGLGGLHDLHLAHNDLKMSNILFDEATGTFLLGDLLNASLVDMTQPPTPTTPLTLSDATVVSGIVSSQTSQRQLPPSLFAQSPFRADIRAFALLLLQVSQSIEHDDATITYDGENKQEEGNQAVKDNSAHARRRRRRRCTADNAGDALRLADDGSLTGCNDWIPWEDVERHWRTTDTTAAGNSSLAPPSSKMMAFIKQAFCG</sequence>
<proteinExistence type="predicted"/>
<evidence type="ECO:0000313" key="2">
    <source>
        <dbReference type="EMBL" id="CUI11269.1"/>
    </source>
</evidence>
<reference evidence="3" key="1">
    <citation type="submission" date="2015-09" db="EMBL/GenBank/DDBJ databases">
        <authorList>
            <consortium name="Pathogen Informatics"/>
        </authorList>
    </citation>
    <scope>NUCLEOTIDE SEQUENCE [LARGE SCALE GENOMIC DNA]</scope>
    <source>
        <strain evidence="3">Lake Konstanz</strain>
    </source>
</reference>
<organism evidence="2 3">
    <name type="scientific">Bodo saltans</name>
    <name type="common">Flagellated protozoan</name>
    <dbReference type="NCBI Taxonomy" id="75058"/>
    <lineage>
        <taxon>Eukaryota</taxon>
        <taxon>Discoba</taxon>
        <taxon>Euglenozoa</taxon>
        <taxon>Kinetoplastea</taxon>
        <taxon>Metakinetoplastina</taxon>
        <taxon>Eubodonida</taxon>
        <taxon>Bodonidae</taxon>
        <taxon>Bodo</taxon>
    </lineage>
</organism>
<keyword evidence="2" id="KW-0808">Transferase</keyword>
<feature type="region of interest" description="Disordered" evidence="1">
    <location>
        <begin position="109"/>
        <end position="149"/>
    </location>
</feature>
<protein>
    <submittedName>
        <fullName evidence="2">Protein kinase, putative</fullName>
    </submittedName>
</protein>
<dbReference type="Gene3D" id="1.10.510.10">
    <property type="entry name" value="Transferase(Phosphotransferase) domain 1"/>
    <property type="match status" value="1"/>
</dbReference>
<gene>
    <name evidence="2" type="ORF">BSAL_51690</name>
</gene>
<dbReference type="Proteomes" id="UP000051952">
    <property type="component" value="Unassembled WGS sequence"/>
</dbReference>
<evidence type="ECO:0000256" key="1">
    <source>
        <dbReference type="SAM" id="MobiDB-lite"/>
    </source>
</evidence>
<dbReference type="PROSITE" id="PS00108">
    <property type="entry name" value="PROTEIN_KINASE_ST"/>
    <property type="match status" value="1"/>
</dbReference>
<dbReference type="InterPro" id="IPR011009">
    <property type="entry name" value="Kinase-like_dom_sf"/>
</dbReference>
<dbReference type="EMBL" id="CYKH01000068">
    <property type="protein sequence ID" value="CUI11269.1"/>
    <property type="molecule type" value="Genomic_DNA"/>
</dbReference>
<dbReference type="InterPro" id="IPR008271">
    <property type="entry name" value="Ser/Thr_kinase_AS"/>
</dbReference>
<dbReference type="GO" id="GO:0004672">
    <property type="term" value="F:protein kinase activity"/>
    <property type="evidence" value="ECO:0007669"/>
    <property type="project" value="InterPro"/>
</dbReference>
<keyword evidence="2" id="KW-0418">Kinase</keyword>
<dbReference type="AlphaFoldDB" id="A0A0S4KJR5"/>
<name>A0A0S4KJR5_BODSA</name>
<keyword evidence="3" id="KW-1185">Reference proteome</keyword>
<feature type="region of interest" description="Disordered" evidence="1">
    <location>
        <begin position="52"/>
        <end position="71"/>
    </location>
</feature>
<dbReference type="SUPFAM" id="SSF56112">
    <property type="entry name" value="Protein kinase-like (PK-like)"/>
    <property type="match status" value="1"/>
</dbReference>
<dbReference type="VEuPathDB" id="TriTrypDB:BSAL_51690"/>